<gene>
    <name evidence="6" type="primary">asaE-5</name>
    <name evidence="6" type="ORF">C8035_v009702</name>
</gene>
<feature type="transmembrane region" description="Helical" evidence="4">
    <location>
        <begin position="116"/>
        <end position="135"/>
    </location>
</feature>
<dbReference type="Gene3D" id="1.20.1250.20">
    <property type="entry name" value="MFS general substrate transporter like domains"/>
    <property type="match status" value="2"/>
</dbReference>
<dbReference type="InterPro" id="IPR036259">
    <property type="entry name" value="MFS_trans_sf"/>
</dbReference>
<feature type="transmembrane region" description="Helical" evidence="4">
    <location>
        <begin position="339"/>
        <end position="366"/>
    </location>
</feature>
<comment type="similarity">
    <text evidence="2">Belongs to the major facilitator superfamily. Monocarboxylate porter (TC 2.A.1.13) family.</text>
</comment>
<feature type="transmembrane region" description="Helical" evidence="4">
    <location>
        <begin position="246"/>
        <end position="269"/>
    </location>
</feature>
<name>A0A4V3HSF6_9PEZI</name>
<dbReference type="InterPro" id="IPR020846">
    <property type="entry name" value="MFS_dom"/>
</dbReference>
<feature type="domain" description="Major facilitator superfamily (MFS) profile" evidence="5">
    <location>
        <begin position="48"/>
        <end position="427"/>
    </location>
</feature>
<dbReference type="PROSITE" id="PS50850">
    <property type="entry name" value="MFS"/>
    <property type="match status" value="1"/>
</dbReference>
<reference evidence="6 7" key="1">
    <citation type="submission" date="2018-11" db="EMBL/GenBank/DDBJ databases">
        <title>Genome sequence and assembly of Colletotrichum spinosum.</title>
        <authorList>
            <person name="Gan P."/>
            <person name="Shirasu K."/>
        </authorList>
    </citation>
    <scope>NUCLEOTIDE SEQUENCE [LARGE SCALE GENOMIC DNA]</scope>
    <source>
        <strain evidence="6 7">CBS 515.97</strain>
    </source>
</reference>
<dbReference type="SUPFAM" id="SSF103473">
    <property type="entry name" value="MFS general substrate transporter"/>
    <property type="match status" value="1"/>
</dbReference>
<dbReference type="InterPro" id="IPR050327">
    <property type="entry name" value="Proton-linked_MCT"/>
</dbReference>
<evidence type="ECO:0000256" key="2">
    <source>
        <dbReference type="ARBA" id="ARBA00006727"/>
    </source>
</evidence>
<feature type="transmembrane region" description="Helical" evidence="4">
    <location>
        <begin position="378"/>
        <end position="399"/>
    </location>
</feature>
<dbReference type="EMBL" id="QAPG01000039">
    <property type="protein sequence ID" value="TDZ35559.1"/>
    <property type="molecule type" value="Genomic_DNA"/>
</dbReference>
<dbReference type="Proteomes" id="UP000295083">
    <property type="component" value="Unassembled WGS sequence"/>
</dbReference>
<comment type="subcellular location">
    <subcellularLocation>
        <location evidence="1">Membrane</location>
        <topology evidence="1">Multi-pass membrane protein</topology>
    </subcellularLocation>
</comment>
<feature type="compositionally biased region" description="Polar residues" evidence="3">
    <location>
        <begin position="19"/>
        <end position="30"/>
    </location>
</feature>
<keyword evidence="4" id="KW-0472">Membrane</keyword>
<feature type="transmembrane region" description="Helical" evidence="4">
    <location>
        <begin position="178"/>
        <end position="199"/>
    </location>
</feature>
<evidence type="ECO:0000256" key="4">
    <source>
        <dbReference type="SAM" id="Phobius"/>
    </source>
</evidence>
<dbReference type="GO" id="GO:0016020">
    <property type="term" value="C:membrane"/>
    <property type="evidence" value="ECO:0007669"/>
    <property type="project" value="UniProtKB-SubCell"/>
</dbReference>
<dbReference type="Pfam" id="PF07690">
    <property type="entry name" value="MFS_1"/>
    <property type="match status" value="1"/>
</dbReference>
<feature type="transmembrane region" description="Helical" evidence="4">
    <location>
        <begin position="313"/>
        <end position="333"/>
    </location>
</feature>
<evidence type="ECO:0000256" key="1">
    <source>
        <dbReference type="ARBA" id="ARBA00004141"/>
    </source>
</evidence>
<sequence>MTMMMATSSKETNDDVQCGVQSDENDTTNSHGHDHDSTYPEGGFQAWTVVLGAWCAMVPSMGLLNTLAVLQAWISEHQLRGMPESSVGWIFSTYSFFLFFCGAQVGPIFDAYDIRLLLVPGSVGMVAAVMCLSLSTEFYQLLLSFGVLGGISASLLYYPSVSAISHWFYRKRSLATGLSFTAGGLGGVTYPLIILYLAPVIGFPWSIRIIGFVTAITTALACFLLRKRLPQSKVKRGSIDLKALSNPKYATVTAAIFLVEFAVFIPYTYISSYAISKGMDPQAAYRLNTLLNAGAIPGRVVAGYFADRFGVFNILIVTAVACTTFILGLWLPIDSNEAGITAFTILFGFWSGAAISLSPVCIGKVCRTEDYGKRTGTTFFIASFGALTGVPIAGAILPGGGYEGLIILAGVSYLATVVALVWARGLVKLDREDRWLPWASRRGF</sequence>
<evidence type="ECO:0000313" key="7">
    <source>
        <dbReference type="Proteomes" id="UP000295083"/>
    </source>
</evidence>
<protein>
    <submittedName>
        <fullName evidence="6">MFS transporter asaE</fullName>
    </submittedName>
</protein>
<organism evidence="6 7">
    <name type="scientific">Colletotrichum spinosum</name>
    <dbReference type="NCBI Taxonomy" id="1347390"/>
    <lineage>
        <taxon>Eukaryota</taxon>
        <taxon>Fungi</taxon>
        <taxon>Dikarya</taxon>
        <taxon>Ascomycota</taxon>
        <taxon>Pezizomycotina</taxon>
        <taxon>Sordariomycetes</taxon>
        <taxon>Hypocreomycetidae</taxon>
        <taxon>Glomerellales</taxon>
        <taxon>Glomerellaceae</taxon>
        <taxon>Colletotrichum</taxon>
        <taxon>Colletotrichum orbiculare species complex</taxon>
    </lineage>
</organism>
<feature type="transmembrane region" description="Helical" evidence="4">
    <location>
        <begin position="405"/>
        <end position="427"/>
    </location>
</feature>
<keyword evidence="4" id="KW-1133">Transmembrane helix</keyword>
<dbReference type="PANTHER" id="PTHR11360:SF240">
    <property type="entry name" value="MONOCARBOXYLATE TRANSPORTER (EUROFUNG)-RELATED"/>
    <property type="match status" value="1"/>
</dbReference>
<evidence type="ECO:0000259" key="5">
    <source>
        <dbReference type="PROSITE" id="PS50850"/>
    </source>
</evidence>
<evidence type="ECO:0000313" key="6">
    <source>
        <dbReference type="EMBL" id="TDZ35559.1"/>
    </source>
</evidence>
<dbReference type="PANTHER" id="PTHR11360">
    <property type="entry name" value="MONOCARBOXYLATE TRANSPORTER"/>
    <property type="match status" value="1"/>
</dbReference>
<evidence type="ECO:0000256" key="3">
    <source>
        <dbReference type="SAM" id="MobiDB-lite"/>
    </source>
</evidence>
<comment type="caution">
    <text evidence="6">The sequence shown here is derived from an EMBL/GenBank/DDBJ whole genome shotgun (WGS) entry which is preliminary data.</text>
</comment>
<feature type="transmembrane region" description="Helical" evidence="4">
    <location>
        <begin position="289"/>
        <end position="306"/>
    </location>
</feature>
<proteinExistence type="inferred from homology"/>
<feature type="transmembrane region" description="Helical" evidence="4">
    <location>
        <begin position="141"/>
        <end position="158"/>
    </location>
</feature>
<keyword evidence="4" id="KW-0812">Transmembrane</keyword>
<feature type="region of interest" description="Disordered" evidence="3">
    <location>
        <begin position="1"/>
        <end position="36"/>
    </location>
</feature>
<dbReference type="AlphaFoldDB" id="A0A4V3HSF6"/>
<dbReference type="InterPro" id="IPR011701">
    <property type="entry name" value="MFS"/>
</dbReference>
<feature type="transmembrane region" description="Helical" evidence="4">
    <location>
        <begin position="205"/>
        <end position="225"/>
    </location>
</feature>
<feature type="compositionally biased region" description="Polar residues" evidence="3">
    <location>
        <begin position="1"/>
        <end position="10"/>
    </location>
</feature>
<feature type="transmembrane region" description="Helical" evidence="4">
    <location>
        <begin position="49"/>
        <end position="74"/>
    </location>
</feature>
<keyword evidence="7" id="KW-1185">Reference proteome</keyword>
<accession>A0A4V3HSF6</accession>
<dbReference type="GO" id="GO:0022857">
    <property type="term" value="F:transmembrane transporter activity"/>
    <property type="evidence" value="ECO:0007669"/>
    <property type="project" value="InterPro"/>
</dbReference>
<feature type="transmembrane region" description="Helical" evidence="4">
    <location>
        <begin position="86"/>
        <end position="109"/>
    </location>
</feature>